<dbReference type="Proteomes" id="UP000176815">
    <property type="component" value="Unassembled WGS sequence"/>
</dbReference>
<organism evidence="3 4">
    <name type="scientific">candidate division WWE3 bacterium RIFOXYD1_FULL_39_9</name>
    <dbReference type="NCBI Taxonomy" id="1802649"/>
    <lineage>
        <taxon>Bacteria</taxon>
        <taxon>Katanobacteria</taxon>
    </lineage>
</organism>
<dbReference type="EMBL" id="MEWG01000027">
    <property type="protein sequence ID" value="OGC77076.1"/>
    <property type="molecule type" value="Genomic_DNA"/>
</dbReference>
<sequence>MIQLEDKLYTSTEVAEVLGVSLRSVYRYLEENKLNAEVKTATGRHRFSKQNILDFLYPNGADALKALEQDAALPVKPVSTKSTRVQTEPVAEEPVQTKKQEEVVEEEPIDWLAKFRDAAKKFKEESETAQAAAPAEEAPAAPARPVETEVIPEPVFEAETVSGFAETEEPAPADTLKHYYRSGLGGLKDIAQNIDKNSRNSFLDYAFTLNAGLSLFKPIKPFSMLHAYVRPSDVSYFEKTLMLTPTEEGNAQLCLLVSDDNGIYTGREELHGLFVVSKERLAKDVKNLGDSGLSAEAQSVLS</sequence>
<accession>A0A1F4X5Y2</accession>
<dbReference type="AlphaFoldDB" id="A0A1F4X5Y2"/>
<comment type="caution">
    <text evidence="3">The sequence shown here is derived from an EMBL/GenBank/DDBJ whole genome shotgun (WGS) entry which is preliminary data.</text>
</comment>
<evidence type="ECO:0000256" key="1">
    <source>
        <dbReference type="SAM" id="MobiDB-lite"/>
    </source>
</evidence>
<feature type="compositionally biased region" description="Low complexity" evidence="1">
    <location>
        <begin position="128"/>
        <end position="145"/>
    </location>
</feature>
<gene>
    <name evidence="3" type="ORF">A2619_01635</name>
</gene>
<proteinExistence type="predicted"/>
<evidence type="ECO:0000313" key="3">
    <source>
        <dbReference type="EMBL" id="OGC77076.1"/>
    </source>
</evidence>
<reference evidence="3 4" key="1">
    <citation type="journal article" date="2016" name="Nat. Commun.">
        <title>Thousands of microbial genomes shed light on interconnected biogeochemical processes in an aquifer system.</title>
        <authorList>
            <person name="Anantharaman K."/>
            <person name="Brown C.T."/>
            <person name="Hug L.A."/>
            <person name="Sharon I."/>
            <person name="Castelle C.J."/>
            <person name="Probst A.J."/>
            <person name="Thomas B.C."/>
            <person name="Singh A."/>
            <person name="Wilkins M.J."/>
            <person name="Karaoz U."/>
            <person name="Brodie E.L."/>
            <person name="Williams K.H."/>
            <person name="Hubbard S.S."/>
            <person name="Banfield J.F."/>
        </authorList>
    </citation>
    <scope>NUCLEOTIDE SEQUENCE [LARGE SCALE GENOMIC DNA]</scope>
</reference>
<dbReference type="Pfam" id="PF12728">
    <property type="entry name" value="HTH_17"/>
    <property type="match status" value="1"/>
</dbReference>
<evidence type="ECO:0000313" key="4">
    <source>
        <dbReference type="Proteomes" id="UP000176815"/>
    </source>
</evidence>
<feature type="region of interest" description="Disordered" evidence="1">
    <location>
        <begin position="123"/>
        <end position="145"/>
    </location>
</feature>
<feature type="domain" description="Helix-turn-helix" evidence="2">
    <location>
        <begin position="8"/>
        <end position="56"/>
    </location>
</feature>
<dbReference type="SUPFAM" id="SSF46955">
    <property type="entry name" value="Putative DNA-binding domain"/>
    <property type="match status" value="1"/>
</dbReference>
<protein>
    <recommendedName>
        <fullName evidence="2">Helix-turn-helix domain-containing protein</fullName>
    </recommendedName>
</protein>
<dbReference type="InterPro" id="IPR009061">
    <property type="entry name" value="DNA-bd_dom_put_sf"/>
</dbReference>
<name>A0A1F4X5Y2_UNCKA</name>
<dbReference type="InterPro" id="IPR041657">
    <property type="entry name" value="HTH_17"/>
</dbReference>
<evidence type="ECO:0000259" key="2">
    <source>
        <dbReference type="Pfam" id="PF12728"/>
    </source>
</evidence>